<evidence type="ECO:0000313" key="2">
    <source>
        <dbReference type="EMBL" id="GAP86542.1"/>
    </source>
</evidence>
<dbReference type="OrthoDB" id="5190749at2759"/>
<reference evidence="2" key="1">
    <citation type="submission" date="2016-03" db="EMBL/GenBank/DDBJ databases">
        <title>Draft genome sequence of Rosellinia necatrix.</title>
        <authorList>
            <person name="Kanematsu S."/>
        </authorList>
    </citation>
    <scope>NUCLEOTIDE SEQUENCE [LARGE SCALE GENOMIC DNA]</scope>
    <source>
        <strain evidence="2">W97</strain>
    </source>
</reference>
<dbReference type="EMBL" id="DF977464">
    <property type="protein sequence ID" value="GAP86542.1"/>
    <property type="molecule type" value="Genomic_DNA"/>
</dbReference>
<accession>A0A1W2TEU0</accession>
<name>A0A1W2TEU0_ROSNE</name>
<keyword evidence="3" id="KW-1185">Reference proteome</keyword>
<evidence type="ECO:0000313" key="3">
    <source>
        <dbReference type="Proteomes" id="UP000054516"/>
    </source>
</evidence>
<gene>
    <name evidence="2" type="ORF">SAMD00023353_1900330</name>
</gene>
<evidence type="ECO:0000256" key="1">
    <source>
        <dbReference type="SAM" id="MobiDB-lite"/>
    </source>
</evidence>
<sequence>MTSVAEPAPHVDAPLPWDHARQSPPSPESDANEEPRAPPRDIDSISFNSIESLPDAAGRRLVTFDGPCTTAAYEAWELVSIENRHIRKSWWSFCGIKFGTKWLNRNDGCVLVNPTVSFGQGELADMHEDAIRGYKQKHGTSQERAYEQDLANRAYDLPVDIYDKVQNLIEDRTNATNMNPYRQREWRVVVLQAGEFRMTELLPERKRRNIFSRKREPASRTWFVVLRGQEVKSTKENGGWKAFNRISNPWWRLDSQETKEERETHKDRMKKIDRAHRPSRHHHRPRPRPRPAGPTPHIRPPAHDLPSPSPKPEP</sequence>
<proteinExistence type="predicted"/>
<dbReference type="STRING" id="77044.A0A1W2TEU0"/>
<dbReference type="AlphaFoldDB" id="A0A1W2TEU0"/>
<feature type="compositionally biased region" description="Basic residues" evidence="1">
    <location>
        <begin position="277"/>
        <end position="289"/>
    </location>
</feature>
<organism evidence="2">
    <name type="scientific">Rosellinia necatrix</name>
    <name type="common">White root-rot fungus</name>
    <dbReference type="NCBI Taxonomy" id="77044"/>
    <lineage>
        <taxon>Eukaryota</taxon>
        <taxon>Fungi</taxon>
        <taxon>Dikarya</taxon>
        <taxon>Ascomycota</taxon>
        <taxon>Pezizomycotina</taxon>
        <taxon>Sordariomycetes</taxon>
        <taxon>Xylariomycetidae</taxon>
        <taxon>Xylariales</taxon>
        <taxon>Xylariaceae</taxon>
        <taxon>Rosellinia</taxon>
    </lineage>
</organism>
<feature type="compositionally biased region" description="Pro residues" evidence="1">
    <location>
        <begin position="290"/>
        <end position="299"/>
    </location>
</feature>
<feature type="compositionally biased region" description="Basic and acidic residues" evidence="1">
    <location>
        <begin position="256"/>
        <end position="276"/>
    </location>
</feature>
<feature type="compositionally biased region" description="Basic and acidic residues" evidence="1">
    <location>
        <begin position="33"/>
        <end position="43"/>
    </location>
</feature>
<protein>
    <submittedName>
        <fullName evidence="2">Uncharacterized protein</fullName>
    </submittedName>
</protein>
<feature type="region of interest" description="Disordered" evidence="1">
    <location>
        <begin position="256"/>
        <end position="314"/>
    </location>
</feature>
<feature type="region of interest" description="Disordered" evidence="1">
    <location>
        <begin position="1"/>
        <end position="45"/>
    </location>
</feature>
<dbReference type="Proteomes" id="UP000054516">
    <property type="component" value="Unassembled WGS sequence"/>
</dbReference>